<gene>
    <name evidence="3" type="ordered locus">CLDAP_28260</name>
</gene>
<dbReference type="HOGENOM" id="CLU_010194_2_10_0"/>
<proteinExistence type="inferred from homology"/>
<dbReference type="SUPFAM" id="SSF51735">
    <property type="entry name" value="NAD(P)-binding Rossmann-fold domains"/>
    <property type="match status" value="1"/>
</dbReference>
<dbReference type="GO" id="GO:0016020">
    <property type="term" value="C:membrane"/>
    <property type="evidence" value="ECO:0007669"/>
    <property type="project" value="TreeGrafter"/>
</dbReference>
<dbReference type="CDD" id="cd11730">
    <property type="entry name" value="Tthb094_like_SDR_c"/>
    <property type="match status" value="1"/>
</dbReference>
<dbReference type="PANTHER" id="PTHR44196">
    <property type="entry name" value="DEHYDROGENASE/REDUCTASE SDR FAMILY MEMBER 7B"/>
    <property type="match status" value="1"/>
</dbReference>
<keyword evidence="4" id="KW-1185">Reference proteome</keyword>
<protein>
    <submittedName>
        <fullName evidence="3">Putative oxidoreductase</fullName>
    </submittedName>
</protein>
<comment type="similarity">
    <text evidence="1">Belongs to the short-chain dehydrogenases/reductases (SDR) family.</text>
</comment>
<keyword evidence="2" id="KW-0560">Oxidoreductase</keyword>
<dbReference type="Proteomes" id="UP000007880">
    <property type="component" value="Chromosome"/>
</dbReference>
<dbReference type="KEGG" id="cap:CLDAP_28260"/>
<evidence type="ECO:0000256" key="1">
    <source>
        <dbReference type="ARBA" id="ARBA00006484"/>
    </source>
</evidence>
<evidence type="ECO:0000256" key="2">
    <source>
        <dbReference type="ARBA" id="ARBA00023002"/>
    </source>
</evidence>
<dbReference type="Gene3D" id="3.40.50.720">
    <property type="entry name" value="NAD(P)-binding Rossmann-like Domain"/>
    <property type="match status" value="1"/>
</dbReference>
<dbReference type="AlphaFoldDB" id="I0I6H8"/>
<reference evidence="3 4" key="1">
    <citation type="submission" date="2012-02" db="EMBL/GenBank/DDBJ databases">
        <title>Complete genome sequence of Caldilinea aerophila DSM 14535 (= NBRC 102666).</title>
        <authorList>
            <person name="Oguchi A."/>
            <person name="Hosoyama A."/>
            <person name="Sekine M."/>
            <person name="Fukai R."/>
            <person name="Kato Y."/>
            <person name="Nakamura S."/>
            <person name="Hanada S."/>
            <person name="Yamazaki S."/>
            <person name="Fujita N."/>
        </authorList>
    </citation>
    <scope>NUCLEOTIDE SEQUENCE [LARGE SCALE GENOMIC DNA]</scope>
    <source>
        <strain evidence="4">DSM 14535 / JCM 11387 / NBRC 104270 / STL-6-O1</strain>
    </source>
</reference>
<dbReference type="GO" id="GO:0016491">
    <property type="term" value="F:oxidoreductase activity"/>
    <property type="evidence" value="ECO:0007669"/>
    <property type="project" value="UniProtKB-KW"/>
</dbReference>
<dbReference type="OrthoDB" id="156828at2"/>
<dbReference type="InterPro" id="IPR036291">
    <property type="entry name" value="NAD(P)-bd_dom_sf"/>
</dbReference>
<evidence type="ECO:0000313" key="3">
    <source>
        <dbReference type="EMBL" id="BAM00866.1"/>
    </source>
</evidence>
<organism evidence="3 4">
    <name type="scientific">Caldilinea aerophila (strain DSM 14535 / JCM 11387 / NBRC 104270 / STL-6-O1)</name>
    <dbReference type="NCBI Taxonomy" id="926550"/>
    <lineage>
        <taxon>Bacteria</taxon>
        <taxon>Bacillati</taxon>
        <taxon>Chloroflexota</taxon>
        <taxon>Caldilineae</taxon>
        <taxon>Caldilineales</taxon>
        <taxon>Caldilineaceae</taxon>
        <taxon>Caldilinea</taxon>
    </lineage>
</organism>
<dbReference type="InterPro" id="IPR020904">
    <property type="entry name" value="Sc_DH/Rdtase_CS"/>
</dbReference>
<accession>I0I6H8</accession>
<dbReference type="InterPro" id="IPR002347">
    <property type="entry name" value="SDR_fam"/>
</dbReference>
<dbReference type="Pfam" id="PF00106">
    <property type="entry name" value="adh_short"/>
    <property type="match status" value="1"/>
</dbReference>
<dbReference type="PROSITE" id="PS00061">
    <property type="entry name" value="ADH_SHORT"/>
    <property type="match status" value="1"/>
</dbReference>
<dbReference type="EMBL" id="AP012337">
    <property type="protein sequence ID" value="BAM00866.1"/>
    <property type="molecule type" value="Genomic_DNA"/>
</dbReference>
<sequence length="210" mass="22651">MSTAFIFGASGGIGRALAEQLRKREWTVGAVSRHPQDLAHITEFRYEADVADEFAVQAAVYAAAQELPPVDLWIYAVGDILSSPVAELKPAAWRRILDANLTGAYLATHYSLPLLAEQAHLIYLGAYSEKLRLPGLSAYAAAKAGLEAFAAALAKEQRKLRITVVRPGAVDTPLWNKMPARLPRNALTPEALAERILDAHQAGASGVLDL</sequence>
<dbReference type="RefSeq" id="WP_014434095.1">
    <property type="nucleotide sequence ID" value="NC_017079.1"/>
</dbReference>
<dbReference type="PANTHER" id="PTHR44196:SF1">
    <property type="entry name" value="DEHYDROGENASE_REDUCTASE SDR FAMILY MEMBER 7B"/>
    <property type="match status" value="1"/>
</dbReference>
<dbReference type="STRING" id="926550.CLDAP_28260"/>
<dbReference type="PRINTS" id="PR00081">
    <property type="entry name" value="GDHRDH"/>
</dbReference>
<name>I0I6H8_CALAS</name>
<dbReference type="eggNOG" id="COG0300">
    <property type="taxonomic scope" value="Bacteria"/>
</dbReference>
<evidence type="ECO:0000313" key="4">
    <source>
        <dbReference type="Proteomes" id="UP000007880"/>
    </source>
</evidence>